<dbReference type="Proteomes" id="UP000228976">
    <property type="component" value="Unassembled WGS sequence"/>
</dbReference>
<sequence length="61" mass="7159">MVFIRRGAHARRVRHTRNTRWQEELITRPALSTIPLRGNDYASGRLITWSIADVRQMRLSA</sequence>
<keyword evidence="2" id="KW-1185">Reference proteome</keyword>
<protein>
    <submittedName>
        <fullName evidence="1">Uncharacterized protein</fullName>
    </submittedName>
</protein>
<gene>
    <name evidence="1" type="ORF">AEAE_1271</name>
</gene>
<dbReference type="EMBL" id="MWWU01000005">
    <property type="protein sequence ID" value="OZG55147.1"/>
    <property type="molecule type" value="Genomic_DNA"/>
</dbReference>
<organism evidence="1 2">
    <name type="scientific">Aeriscardovia aeriphila</name>
    <dbReference type="NCBI Taxonomy" id="218139"/>
    <lineage>
        <taxon>Bacteria</taxon>
        <taxon>Bacillati</taxon>
        <taxon>Actinomycetota</taxon>
        <taxon>Actinomycetes</taxon>
        <taxon>Bifidobacteriales</taxon>
        <taxon>Bifidobacteriaceae</taxon>
        <taxon>Aeriscardovia</taxon>
    </lineage>
</organism>
<evidence type="ECO:0000313" key="1">
    <source>
        <dbReference type="EMBL" id="OZG55147.1"/>
    </source>
</evidence>
<name>A0A261F7N0_9BIFI</name>
<comment type="caution">
    <text evidence="1">The sequence shown here is derived from an EMBL/GenBank/DDBJ whole genome shotgun (WGS) entry which is preliminary data.</text>
</comment>
<reference evidence="1 2" key="1">
    <citation type="journal article" date="2017" name="BMC Genomics">
        <title>Comparative genomic and phylogenomic analyses of the Bifidobacteriaceae family.</title>
        <authorList>
            <person name="Lugli G.A."/>
            <person name="Milani C."/>
            <person name="Turroni F."/>
            <person name="Duranti S."/>
            <person name="Mancabelli L."/>
            <person name="Mangifesta M."/>
            <person name="Ferrario C."/>
            <person name="Modesto M."/>
            <person name="Mattarelli P."/>
            <person name="Jiri K."/>
            <person name="van Sinderen D."/>
            <person name="Ventura M."/>
        </authorList>
    </citation>
    <scope>NUCLEOTIDE SEQUENCE [LARGE SCALE GENOMIC DNA]</scope>
    <source>
        <strain evidence="1 2">LMG 21773</strain>
    </source>
</reference>
<evidence type="ECO:0000313" key="2">
    <source>
        <dbReference type="Proteomes" id="UP000228976"/>
    </source>
</evidence>
<proteinExistence type="predicted"/>
<dbReference type="RefSeq" id="WP_148139987.1">
    <property type="nucleotide sequence ID" value="NZ_JACBYZ010000001.1"/>
</dbReference>
<accession>A0A261F7N0</accession>
<dbReference type="AlphaFoldDB" id="A0A261F7N0"/>